<keyword evidence="3" id="KW-1185">Reference proteome</keyword>
<accession>A0AAE1MK38</accession>
<comment type="caution">
    <text evidence="2">The sequence shown here is derived from an EMBL/GenBank/DDBJ whole genome shotgun (WGS) entry which is preliminary data.</text>
</comment>
<proteinExistence type="predicted"/>
<protein>
    <recommendedName>
        <fullName evidence="4">BZIP domain-containing protein</fullName>
    </recommendedName>
</protein>
<dbReference type="EMBL" id="JAWXYG010000007">
    <property type="protein sequence ID" value="KAK4267625.1"/>
    <property type="molecule type" value="Genomic_DNA"/>
</dbReference>
<dbReference type="AlphaFoldDB" id="A0AAE1MK38"/>
<organism evidence="2 3">
    <name type="scientific">Acacia crassicarpa</name>
    <name type="common">northern wattle</name>
    <dbReference type="NCBI Taxonomy" id="499986"/>
    <lineage>
        <taxon>Eukaryota</taxon>
        <taxon>Viridiplantae</taxon>
        <taxon>Streptophyta</taxon>
        <taxon>Embryophyta</taxon>
        <taxon>Tracheophyta</taxon>
        <taxon>Spermatophyta</taxon>
        <taxon>Magnoliopsida</taxon>
        <taxon>eudicotyledons</taxon>
        <taxon>Gunneridae</taxon>
        <taxon>Pentapetalae</taxon>
        <taxon>rosids</taxon>
        <taxon>fabids</taxon>
        <taxon>Fabales</taxon>
        <taxon>Fabaceae</taxon>
        <taxon>Caesalpinioideae</taxon>
        <taxon>mimosoid clade</taxon>
        <taxon>Acacieae</taxon>
        <taxon>Acacia</taxon>
    </lineage>
</organism>
<evidence type="ECO:0000313" key="2">
    <source>
        <dbReference type="EMBL" id="KAK4267625.1"/>
    </source>
</evidence>
<dbReference type="PANTHER" id="PTHR35099">
    <property type="entry name" value="OS02G0182700 PROTEIN"/>
    <property type="match status" value="1"/>
</dbReference>
<dbReference type="PANTHER" id="PTHR35099:SF10">
    <property type="entry name" value="BZIP DOMAIN-CONTAINING PROTEIN"/>
    <property type="match status" value="1"/>
</dbReference>
<evidence type="ECO:0008006" key="4">
    <source>
        <dbReference type="Google" id="ProtNLM"/>
    </source>
</evidence>
<feature type="region of interest" description="Disordered" evidence="1">
    <location>
        <begin position="51"/>
        <end position="136"/>
    </location>
</feature>
<dbReference type="Proteomes" id="UP001293593">
    <property type="component" value="Unassembled WGS sequence"/>
</dbReference>
<gene>
    <name evidence="2" type="ORF">QN277_024378</name>
</gene>
<sequence>MCDDDWVKLAMSDDSLVVDVLLHLQQAPPPTTTTNNNYSSCLHLNWTVRQRRSRSAPRHVGLSANKKDEPTRASPTTPLSWSGATSPSGGGGGGAAADGSEESTRHTKPLKTSRSKVANPSETTTTKRSRRKKTLAELKEEESLLLKERKNLKSELASLRHTLVEHRATNERLKRLKVDWESRQHLKTETALVASDKSMVDLPGLVDMQCHASHSVSPASVPRIVVDNVVPVPPAKDSYKPQEIVKQEASFELPDLNLPVDEHLSPLPTNGLIS</sequence>
<evidence type="ECO:0000256" key="1">
    <source>
        <dbReference type="SAM" id="MobiDB-lite"/>
    </source>
</evidence>
<evidence type="ECO:0000313" key="3">
    <source>
        <dbReference type="Proteomes" id="UP001293593"/>
    </source>
</evidence>
<reference evidence="2" key="1">
    <citation type="submission" date="2023-10" db="EMBL/GenBank/DDBJ databases">
        <title>Chromosome-level genome of the transformable northern wattle, Acacia crassicarpa.</title>
        <authorList>
            <person name="Massaro I."/>
            <person name="Sinha N.R."/>
            <person name="Poethig S."/>
            <person name="Leichty A.R."/>
        </authorList>
    </citation>
    <scope>NUCLEOTIDE SEQUENCE</scope>
    <source>
        <strain evidence="2">Acra3RX</strain>
        <tissue evidence="2">Leaf</tissue>
    </source>
</reference>
<name>A0AAE1MK38_9FABA</name>